<evidence type="ECO:0000313" key="2">
    <source>
        <dbReference type="Proteomes" id="UP000010473"/>
    </source>
</evidence>
<evidence type="ECO:0000313" key="1">
    <source>
        <dbReference type="EMBL" id="AFZ36120.1"/>
    </source>
</evidence>
<sequence length="32" mass="3705">MMIMIKYSLDHTVFFSPTKLIKLGVYPTVTTK</sequence>
<dbReference type="KEGG" id="scs:Sta7437_2589"/>
<dbReference type="AlphaFoldDB" id="K9XU48"/>
<name>K9XU48_STAC7</name>
<proteinExistence type="predicted"/>
<dbReference type="STRING" id="111780.Sta7437_2589"/>
<dbReference type="EMBL" id="CP003653">
    <property type="protein sequence ID" value="AFZ36120.1"/>
    <property type="molecule type" value="Genomic_DNA"/>
</dbReference>
<protein>
    <submittedName>
        <fullName evidence="1">Uncharacterized protein</fullName>
    </submittedName>
</protein>
<keyword evidence="2" id="KW-1185">Reference proteome</keyword>
<dbReference type="Proteomes" id="UP000010473">
    <property type="component" value="Chromosome"/>
</dbReference>
<gene>
    <name evidence="1" type="ordered locus">Sta7437_2589</name>
</gene>
<accession>K9XU48</accession>
<dbReference type="HOGENOM" id="CLU_3391491_0_0_3"/>
<reference evidence="2" key="1">
    <citation type="journal article" date="2013" name="Proc. Natl. Acad. Sci. U.S.A.">
        <title>Improving the coverage of the cyanobacterial phylum using diversity-driven genome sequencing.</title>
        <authorList>
            <person name="Shih P.M."/>
            <person name="Wu D."/>
            <person name="Latifi A."/>
            <person name="Axen S.D."/>
            <person name="Fewer D.P."/>
            <person name="Talla E."/>
            <person name="Calteau A."/>
            <person name="Cai F."/>
            <person name="Tandeau de Marsac N."/>
            <person name="Rippka R."/>
            <person name="Herdman M."/>
            <person name="Sivonen K."/>
            <person name="Coursin T."/>
            <person name="Laurent T."/>
            <person name="Goodwin L."/>
            <person name="Nolan M."/>
            <person name="Davenport K.W."/>
            <person name="Han C.S."/>
            <person name="Rubin E.M."/>
            <person name="Eisen J.A."/>
            <person name="Woyke T."/>
            <person name="Gugger M."/>
            <person name="Kerfeld C.A."/>
        </authorList>
    </citation>
    <scope>NUCLEOTIDE SEQUENCE [LARGE SCALE GENOMIC DNA]</scope>
    <source>
        <strain evidence="2">ATCC 29371 / PCC 7437</strain>
    </source>
</reference>
<organism evidence="1 2">
    <name type="scientific">Stanieria cyanosphaera (strain ATCC 29371 / PCC 7437)</name>
    <dbReference type="NCBI Taxonomy" id="111780"/>
    <lineage>
        <taxon>Bacteria</taxon>
        <taxon>Bacillati</taxon>
        <taxon>Cyanobacteriota</taxon>
        <taxon>Cyanophyceae</taxon>
        <taxon>Pleurocapsales</taxon>
        <taxon>Dermocarpellaceae</taxon>
        <taxon>Stanieria</taxon>
    </lineage>
</organism>